<dbReference type="Pfam" id="PF07727">
    <property type="entry name" value="RVT_2"/>
    <property type="match status" value="1"/>
</dbReference>
<sequence length="1574" mass="177180">MQISELPKMITVLVELGPKEVLRWKPITKADRIEVLQEWTLINWNPKKEDLPDFIHRFEVLTRRLKDVGITETDENLVAKLLALMPWSLRHIVDRLLHTANQSVDTIKVALETEWKAAIRNGAMSKNGTMSSDEQALSADGGRGARQGRGQGRGRGQARGRGAGRQNGGTKKGKCHYCGKEGHWKSECRKKAADEVKKSQERSNQAIDEDFMFSVHEMDYDTTKCEVGEGGASQQLRHQNDNGQDMEHQVQQHEGMEPKEPIDLSPIWADPLWGSFHYRPTRLTDIRGVPRSVTFMSKHDMIELLNSPLPIGRTLPPVPPYLASRYLVMSYDPRGPMEPNPTESHYPGHVGSFNTDDPSETRKTNNAYHSYIYQINGVDPQNLSDVIAAQRLGVQMSFDLGQLNFAMATHEGPNHKIIVDSGASSHMTGEGDCLQELKECNRRVIVADGKSVVAKTSGTLKIKSAMGTNITLTDVLLVEGMPTTLLSIPALMRSSLNATVKFSKQYCMIYDGKRQVAQATLTKHANVTLDDTTRLWHNRIGHLPLPALQLCANFGLGVPKSLGNKMESCLDCPRAKMHKVSAVKTHTRTFKADECWHSDTKGPLPTMSNGGSRYYTVYVDDATGYKIVRIVKSTDSETQAKHFAEISAFSERQTGRKVKVFRSDDGPEYKSGEFEGWLKAHGIKHERSAADNQSQNGVAERAHRTLMEMALAMLIHARLHKQWWAEAINTAASILNRVLHTNKSVKTPFELFSGHVPTLKNMRVFGCECFNMVRNPEKRNKLDPKATMCIMMGYSEDMKAYKLYDVENKKMTHGVHVKFLEDDFFGAATLPQSVVDDDDNDDTESNTVAPPKFPDNPMNPRTISNVLPSNALWRSMTSNADEPYDPRYDAQSQAFDPFHDMPKRQPTLVAINEEGSATPNSWPQAAPSVAQAAPPQPRYPSRLRQPTPRHSDSAALIAPLDANPERYHIDKFMQEHEITHRCDGIDYACNAAVTLNPVPQSHKEAMASPDWRHWKAAEEAEVAQLLALKTWVVAKPPDDRKVIRGRWTYARKTDAMGNIIRWKARWVLKGFIQDEGVDYDETSSNVIKMTSMRAILAIATARNLVIEQADAINAYIQAKLERPIWAVEPEGFETQPGMAAHVHKALYGFNQSGREWELHCKQKIAELGWHQSAHDPCVFTRGKGHDLEYLGTYVDDFIAATKNQTLMDKIMEEVASKMNLKRMGPITYILGIKITRNMHNKTLTMTQDAYTNKVLSRFNMGECNPVATPEVPNQEDLWHDEKQQSSDQEEYRAIVGSLVYLMVCTRPDIAHAVQRLSRQLHDPRGPHMIGAKRVLRYLARTIHHGIEFGQGKRTIMGYSDASWATRPDRRSTTGFCWSFLGGPLVWKSVRQRIIALSSCESEYIAAAEAARESVWLRGLMADLGEKQDCMWLHCDNMSAIATAKSTAIHERTKHIDVRHHYLRELIHSGSLSIDFVPTADMHADALTKTSTKFAMKKFVSWHKKENSKFDEIPNNQVTENGQNPRHKKPPRTAKAGVLGCQSQGGVELDGHAKHVKFHEFELYDNQMTTADIEL</sequence>
<feature type="region of interest" description="Disordered" evidence="18">
    <location>
        <begin position="833"/>
        <end position="865"/>
    </location>
</feature>
<dbReference type="GO" id="GO:0003964">
    <property type="term" value="F:RNA-directed DNA polymerase activity"/>
    <property type="evidence" value="ECO:0007669"/>
    <property type="project" value="UniProtKB-KW"/>
</dbReference>
<dbReference type="SUPFAM" id="SSF53098">
    <property type="entry name" value="Ribonuclease H-like"/>
    <property type="match status" value="1"/>
</dbReference>
<keyword evidence="22" id="KW-1185">Reference proteome</keyword>
<keyword evidence="14" id="KW-0917">Virion maturation</keyword>
<dbReference type="GO" id="GO:0015074">
    <property type="term" value="P:DNA integration"/>
    <property type="evidence" value="ECO:0007669"/>
    <property type="project" value="UniProtKB-KW"/>
</dbReference>
<dbReference type="PROSITE" id="PS50994">
    <property type="entry name" value="INTEGRASE"/>
    <property type="match status" value="1"/>
</dbReference>
<feature type="region of interest" description="Disordered" evidence="18">
    <location>
        <begin position="915"/>
        <end position="951"/>
    </location>
</feature>
<keyword evidence="4" id="KW-0540">Nuclease</keyword>
<evidence type="ECO:0000259" key="20">
    <source>
        <dbReference type="PROSITE" id="PS50994"/>
    </source>
</evidence>
<name>A0A6G0WTM0_9STRA</name>
<evidence type="ECO:0000256" key="4">
    <source>
        <dbReference type="ARBA" id="ARBA00022722"/>
    </source>
</evidence>
<feature type="region of interest" description="Disordered" evidence="18">
    <location>
        <begin position="124"/>
        <end position="174"/>
    </location>
</feature>
<evidence type="ECO:0000256" key="5">
    <source>
        <dbReference type="ARBA" id="ARBA00022723"/>
    </source>
</evidence>
<keyword evidence="10" id="KW-0460">Magnesium</keyword>
<dbReference type="InterPro" id="IPR054722">
    <property type="entry name" value="PolX-like_BBD"/>
</dbReference>
<dbReference type="Gene3D" id="4.10.60.10">
    <property type="entry name" value="Zinc finger, CCHC-type"/>
    <property type="match status" value="1"/>
</dbReference>
<keyword evidence="12" id="KW-0695">RNA-directed DNA polymerase</keyword>
<evidence type="ECO:0000256" key="8">
    <source>
        <dbReference type="ARBA" id="ARBA00022801"/>
    </source>
</evidence>
<evidence type="ECO:0000256" key="6">
    <source>
        <dbReference type="ARBA" id="ARBA00022741"/>
    </source>
</evidence>
<evidence type="ECO:0000256" key="9">
    <source>
        <dbReference type="ARBA" id="ARBA00022840"/>
    </source>
</evidence>
<evidence type="ECO:0000256" key="7">
    <source>
        <dbReference type="ARBA" id="ARBA00022759"/>
    </source>
</evidence>
<reference evidence="21 22" key="1">
    <citation type="submission" date="2019-07" db="EMBL/GenBank/DDBJ databases">
        <title>Genomics analysis of Aphanomyces spp. identifies a new class of oomycete effector associated with host adaptation.</title>
        <authorList>
            <person name="Gaulin E."/>
        </authorList>
    </citation>
    <scope>NUCLEOTIDE SEQUENCE [LARGE SCALE GENOMIC DNA]</scope>
    <source>
        <strain evidence="21 22">ATCC 201684</strain>
    </source>
</reference>
<keyword evidence="17" id="KW-0863">Zinc-finger</keyword>
<dbReference type="SMART" id="SM00343">
    <property type="entry name" value="ZnF_C2HC"/>
    <property type="match status" value="1"/>
</dbReference>
<feature type="compositionally biased region" description="Polar residues" evidence="18">
    <location>
        <begin position="124"/>
        <end position="135"/>
    </location>
</feature>
<feature type="compositionally biased region" description="Low complexity" evidence="18">
    <location>
        <begin position="923"/>
        <end position="933"/>
    </location>
</feature>
<keyword evidence="8" id="KW-0378">Hydrolase</keyword>
<proteinExistence type="predicted"/>
<dbReference type="SUPFAM" id="SSF57756">
    <property type="entry name" value="Retrovirus zinc finger-like domains"/>
    <property type="match status" value="1"/>
</dbReference>
<dbReference type="PANTHER" id="PTHR42648:SF11">
    <property type="entry name" value="TRANSPOSON TY4-P GAG-POL POLYPROTEIN"/>
    <property type="match status" value="1"/>
</dbReference>
<dbReference type="InterPro" id="IPR036875">
    <property type="entry name" value="Znf_CCHC_sf"/>
</dbReference>
<dbReference type="GO" id="GO:0008270">
    <property type="term" value="F:zinc ion binding"/>
    <property type="evidence" value="ECO:0007669"/>
    <property type="project" value="UniProtKB-KW"/>
</dbReference>
<feature type="compositionally biased region" description="Acidic residues" evidence="18">
    <location>
        <begin position="835"/>
        <end position="844"/>
    </location>
</feature>
<dbReference type="GO" id="GO:0006508">
    <property type="term" value="P:proteolysis"/>
    <property type="evidence" value="ECO:0007669"/>
    <property type="project" value="UniProtKB-KW"/>
</dbReference>
<comment type="function">
    <text evidence="1">The aspartyl protease (PR) mediates the proteolytic cleavages of the Gag and Gag-Pol polyproteins after assembly of the VLP.</text>
</comment>
<dbReference type="GO" id="GO:0003676">
    <property type="term" value="F:nucleic acid binding"/>
    <property type="evidence" value="ECO:0007669"/>
    <property type="project" value="InterPro"/>
</dbReference>
<feature type="region of interest" description="Disordered" evidence="18">
    <location>
        <begin position="1509"/>
        <end position="1536"/>
    </location>
</feature>
<dbReference type="InterPro" id="IPR012337">
    <property type="entry name" value="RNaseH-like_sf"/>
</dbReference>
<evidence type="ECO:0000256" key="17">
    <source>
        <dbReference type="PROSITE-ProRule" id="PRU00047"/>
    </source>
</evidence>
<dbReference type="GO" id="GO:0006310">
    <property type="term" value="P:DNA recombination"/>
    <property type="evidence" value="ECO:0007669"/>
    <property type="project" value="UniProtKB-KW"/>
</dbReference>
<evidence type="ECO:0000256" key="3">
    <source>
        <dbReference type="ARBA" id="ARBA00022670"/>
    </source>
</evidence>
<keyword evidence="17" id="KW-0862">Zinc</keyword>
<keyword evidence="2" id="KW-1188">Viral release from host cell</keyword>
<keyword evidence="15" id="KW-0233">DNA recombination</keyword>
<evidence type="ECO:0000256" key="18">
    <source>
        <dbReference type="SAM" id="MobiDB-lite"/>
    </source>
</evidence>
<dbReference type="CDD" id="cd09272">
    <property type="entry name" value="RNase_HI_RT_Ty1"/>
    <property type="match status" value="1"/>
</dbReference>
<evidence type="ECO:0000256" key="12">
    <source>
        <dbReference type="ARBA" id="ARBA00022918"/>
    </source>
</evidence>
<keyword evidence="3" id="KW-0645">Protease</keyword>
<evidence type="ECO:0000256" key="16">
    <source>
        <dbReference type="ARBA" id="ARBA00023268"/>
    </source>
</evidence>
<dbReference type="InterPro" id="IPR039537">
    <property type="entry name" value="Retrotran_Ty1/copia-like"/>
</dbReference>
<dbReference type="VEuPathDB" id="FungiDB:AeMF1_021893"/>
<keyword evidence="16" id="KW-0511">Multifunctional enzyme</keyword>
<evidence type="ECO:0000256" key="14">
    <source>
        <dbReference type="ARBA" id="ARBA00023113"/>
    </source>
</evidence>
<evidence type="ECO:0000256" key="11">
    <source>
        <dbReference type="ARBA" id="ARBA00022908"/>
    </source>
</evidence>
<organism evidence="21 22">
    <name type="scientific">Aphanomyces euteiches</name>
    <dbReference type="NCBI Taxonomy" id="100861"/>
    <lineage>
        <taxon>Eukaryota</taxon>
        <taxon>Sar</taxon>
        <taxon>Stramenopiles</taxon>
        <taxon>Oomycota</taxon>
        <taxon>Saprolegniomycetes</taxon>
        <taxon>Saprolegniales</taxon>
        <taxon>Verrucalvaceae</taxon>
        <taxon>Aphanomyces</taxon>
    </lineage>
</organism>
<keyword evidence="11" id="KW-0229">DNA integration</keyword>
<dbReference type="EMBL" id="VJMJ01000149">
    <property type="protein sequence ID" value="KAF0730846.1"/>
    <property type="molecule type" value="Genomic_DNA"/>
</dbReference>
<evidence type="ECO:0008006" key="23">
    <source>
        <dbReference type="Google" id="ProtNLM"/>
    </source>
</evidence>
<dbReference type="InterPro" id="IPR013103">
    <property type="entry name" value="RVT_2"/>
</dbReference>
<keyword evidence="13" id="KW-0239">DNA-directed DNA polymerase</keyword>
<dbReference type="InterPro" id="IPR057670">
    <property type="entry name" value="SH3_retrovirus"/>
</dbReference>
<evidence type="ECO:0000313" key="22">
    <source>
        <dbReference type="Proteomes" id="UP000481153"/>
    </source>
</evidence>
<evidence type="ECO:0000256" key="15">
    <source>
        <dbReference type="ARBA" id="ARBA00023172"/>
    </source>
</evidence>
<feature type="compositionally biased region" description="Polar residues" evidence="18">
    <location>
        <begin position="1513"/>
        <end position="1523"/>
    </location>
</feature>
<dbReference type="GO" id="GO:0004519">
    <property type="term" value="F:endonuclease activity"/>
    <property type="evidence" value="ECO:0007669"/>
    <property type="project" value="UniProtKB-KW"/>
</dbReference>
<dbReference type="GO" id="GO:0005524">
    <property type="term" value="F:ATP binding"/>
    <property type="evidence" value="ECO:0007669"/>
    <property type="project" value="UniProtKB-KW"/>
</dbReference>
<dbReference type="Gene3D" id="3.30.420.10">
    <property type="entry name" value="Ribonuclease H-like superfamily/Ribonuclease H"/>
    <property type="match status" value="1"/>
</dbReference>
<evidence type="ECO:0000256" key="13">
    <source>
        <dbReference type="ARBA" id="ARBA00022932"/>
    </source>
</evidence>
<dbReference type="Pfam" id="PF22936">
    <property type="entry name" value="Pol_BBD"/>
    <property type="match status" value="1"/>
</dbReference>
<keyword evidence="13" id="KW-0808">Transferase</keyword>
<keyword evidence="6" id="KW-0547">Nucleotide-binding</keyword>
<dbReference type="InterPro" id="IPR036397">
    <property type="entry name" value="RNaseH_sf"/>
</dbReference>
<comment type="caution">
    <text evidence="21">The sequence shown here is derived from an EMBL/GenBank/DDBJ whole genome shotgun (WGS) entry which is preliminary data.</text>
</comment>
<dbReference type="PANTHER" id="PTHR42648">
    <property type="entry name" value="TRANSPOSASE, PUTATIVE-RELATED"/>
    <property type="match status" value="1"/>
</dbReference>
<keyword evidence="7" id="KW-0255">Endonuclease</keyword>
<evidence type="ECO:0000259" key="19">
    <source>
        <dbReference type="PROSITE" id="PS50158"/>
    </source>
</evidence>
<dbReference type="VEuPathDB" id="FungiDB:AeMF1_021892"/>
<evidence type="ECO:0000256" key="1">
    <source>
        <dbReference type="ARBA" id="ARBA00002180"/>
    </source>
</evidence>
<dbReference type="Pfam" id="PF25597">
    <property type="entry name" value="SH3_retrovirus"/>
    <property type="match status" value="1"/>
</dbReference>
<dbReference type="Pfam" id="PF00665">
    <property type="entry name" value="rve"/>
    <property type="match status" value="1"/>
</dbReference>
<dbReference type="PROSITE" id="PS50158">
    <property type="entry name" value="ZF_CCHC"/>
    <property type="match status" value="1"/>
</dbReference>
<dbReference type="GO" id="GO:0003887">
    <property type="term" value="F:DNA-directed DNA polymerase activity"/>
    <property type="evidence" value="ECO:0007669"/>
    <property type="project" value="UniProtKB-KW"/>
</dbReference>
<dbReference type="InterPro" id="IPR001878">
    <property type="entry name" value="Znf_CCHC"/>
</dbReference>
<keyword evidence="9" id="KW-0067">ATP-binding</keyword>
<feature type="compositionally biased region" description="Gly residues" evidence="18">
    <location>
        <begin position="141"/>
        <end position="167"/>
    </location>
</feature>
<evidence type="ECO:0000256" key="2">
    <source>
        <dbReference type="ARBA" id="ARBA00022612"/>
    </source>
</evidence>
<gene>
    <name evidence="21" type="ORF">Ae201684_011732</name>
</gene>
<dbReference type="InterPro" id="IPR001584">
    <property type="entry name" value="Integrase_cat-core"/>
</dbReference>
<protein>
    <recommendedName>
        <fullName evidence="23">Integrase catalytic domain-containing protein</fullName>
    </recommendedName>
</protein>
<evidence type="ECO:0000256" key="10">
    <source>
        <dbReference type="ARBA" id="ARBA00022842"/>
    </source>
</evidence>
<dbReference type="GO" id="GO:0008233">
    <property type="term" value="F:peptidase activity"/>
    <property type="evidence" value="ECO:0007669"/>
    <property type="project" value="UniProtKB-KW"/>
</dbReference>
<feature type="domain" description="CCHC-type" evidence="19">
    <location>
        <begin position="174"/>
        <end position="190"/>
    </location>
</feature>
<feature type="domain" description="Integrase catalytic" evidence="20">
    <location>
        <begin position="585"/>
        <end position="756"/>
    </location>
</feature>
<accession>A0A6G0WTM0</accession>
<keyword evidence="5" id="KW-0479">Metal-binding</keyword>
<dbReference type="Proteomes" id="UP000481153">
    <property type="component" value="Unassembled WGS sequence"/>
</dbReference>
<keyword evidence="13" id="KW-0548">Nucleotidyltransferase</keyword>
<evidence type="ECO:0000313" key="21">
    <source>
        <dbReference type="EMBL" id="KAF0730846.1"/>
    </source>
</evidence>